<comment type="caution">
    <text evidence="1">The sequence shown here is derived from an EMBL/GenBank/DDBJ whole genome shotgun (WGS) entry which is preliminary data.</text>
</comment>
<dbReference type="GO" id="GO:0003755">
    <property type="term" value="F:peptidyl-prolyl cis-trans isomerase activity"/>
    <property type="evidence" value="ECO:0007669"/>
    <property type="project" value="InterPro"/>
</dbReference>
<dbReference type="PROSITE" id="PS51257">
    <property type="entry name" value="PROKAR_LIPOPROTEIN"/>
    <property type="match status" value="1"/>
</dbReference>
<dbReference type="EMBL" id="QLST01000015">
    <property type="protein sequence ID" value="RBA27608.1"/>
    <property type="molecule type" value="Genomic_DNA"/>
</dbReference>
<reference evidence="1 2" key="1">
    <citation type="submission" date="2018-06" db="EMBL/GenBank/DDBJ databases">
        <title>Flavobacterium tibetense sp. nov., isolated from a wetland YonghuCo on Tibetan Plateau.</title>
        <authorList>
            <person name="Xing P."/>
            <person name="Phurbu D."/>
            <person name="Lu H."/>
        </authorList>
    </citation>
    <scope>NUCLEOTIDE SEQUENCE [LARGE SCALE GENOMIC DNA]</scope>
    <source>
        <strain evidence="1 2">YH5</strain>
    </source>
</reference>
<sequence length="310" mass="34759">MKQLNKYFLLLISLGFLVSCKKDDDVTIPPPRDRQEVYDENLSEIETYLQLSYMTLDGDMNVTIDSIPDGGSQVSIWDQTAYPLQYITVKNDLRVSLLTDGRIVDPVDYKLYYIVLNEGGGQTPTSIDSTFTAYKGWNLSNTTVDQNNTGIWFSFPENQISSISGFRQILSVIKTATGSTANSNGTVSYTNFGNVIVFIPSGLAYFNTIRPNVARYKPIAFQIKLLARKQRDHDSDRVLSNYEDLNGNNDFFDDDTDGDKIPNFLDKDDDGDSILTKNELTYDVNGNVILPFDDCDGDGIPNYLDTDPCP</sequence>
<evidence type="ECO:0000313" key="1">
    <source>
        <dbReference type="EMBL" id="RBA27608.1"/>
    </source>
</evidence>
<dbReference type="RefSeq" id="WP_113989715.1">
    <property type="nucleotide sequence ID" value="NZ_QLST01000015.1"/>
</dbReference>
<dbReference type="Gene3D" id="3.10.50.40">
    <property type="match status" value="1"/>
</dbReference>
<dbReference type="Proteomes" id="UP000253319">
    <property type="component" value="Unassembled WGS sequence"/>
</dbReference>
<proteinExistence type="predicted"/>
<dbReference type="OrthoDB" id="1424215at2"/>
<gene>
    <name evidence="1" type="ORF">DPN68_11060</name>
</gene>
<dbReference type="SUPFAM" id="SSF54534">
    <property type="entry name" value="FKBP-like"/>
    <property type="match status" value="1"/>
</dbReference>
<organism evidence="1 2">
    <name type="scientific">Flavobacterium tibetense</name>
    <dbReference type="NCBI Taxonomy" id="2233533"/>
    <lineage>
        <taxon>Bacteria</taxon>
        <taxon>Pseudomonadati</taxon>
        <taxon>Bacteroidota</taxon>
        <taxon>Flavobacteriia</taxon>
        <taxon>Flavobacteriales</taxon>
        <taxon>Flavobacteriaceae</taxon>
        <taxon>Flavobacterium</taxon>
    </lineage>
</organism>
<evidence type="ECO:0000313" key="2">
    <source>
        <dbReference type="Proteomes" id="UP000253319"/>
    </source>
</evidence>
<accession>A0A365NZD2</accession>
<keyword evidence="2" id="KW-1185">Reference proteome</keyword>
<protein>
    <submittedName>
        <fullName evidence="1">Uncharacterized protein</fullName>
    </submittedName>
</protein>
<name>A0A365NZD2_9FLAO</name>
<dbReference type="AlphaFoldDB" id="A0A365NZD2"/>
<dbReference type="InterPro" id="IPR046357">
    <property type="entry name" value="PPIase_dom_sf"/>
</dbReference>